<protein>
    <recommendedName>
        <fullName evidence="10">Peptidase S8/S53 domain-containing protein</fullName>
    </recommendedName>
</protein>
<dbReference type="GO" id="GO:0006508">
    <property type="term" value="P:proteolysis"/>
    <property type="evidence" value="ECO:0007669"/>
    <property type="project" value="UniProtKB-KW"/>
</dbReference>
<dbReference type="Proteomes" id="UP000250918">
    <property type="component" value="Unassembled WGS sequence"/>
</dbReference>
<evidence type="ECO:0000313" key="9">
    <source>
        <dbReference type="Proteomes" id="UP000250918"/>
    </source>
</evidence>
<dbReference type="InterPro" id="IPR050131">
    <property type="entry name" value="Peptidase_S8_subtilisin-like"/>
</dbReference>
<dbReference type="InterPro" id="IPR036439">
    <property type="entry name" value="Dockerin_dom_sf"/>
</dbReference>
<keyword evidence="4 5" id="KW-0720">Serine protease</keyword>
<dbReference type="InterPro" id="IPR023828">
    <property type="entry name" value="Peptidase_S8_Ser-AS"/>
</dbReference>
<dbReference type="Gene3D" id="3.40.50.200">
    <property type="entry name" value="Peptidase S8/S53 domain"/>
    <property type="match status" value="1"/>
</dbReference>
<feature type="domain" description="Peptidase S8/S53" evidence="6">
    <location>
        <begin position="141"/>
        <end position="373"/>
    </location>
</feature>
<dbReference type="EMBL" id="PQAP01000081">
    <property type="protein sequence ID" value="PWB72549.1"/>
    <property type="molecule type" value="Genomic_DNA"/>
</dbReference>
<feature type="active site" description="Charge relay system" evidence="5">
    <location>
        <position position="150"/>
    </location>
</feature>
<dbReference type="PROSITE" id="PS51892">
    <property type="entry name" value="SUBTILASE"/>
    <property type="match status" value="1"/>
</dbReference>
<comment type="similarity">
    <text evidence="1 5">Belongs to the peptidase S8 family.</text>
</comment>
<dbReference type="PROSITE" id="PS00138">
    <property type="entry name" value="SUBTILASE_SER"/>
    <property type="match status" value="1"/>
</dbReference>
<dbReference type="InterPro" id="IPR036852">
    <property type="entry name" value="Peptidase_S8/S53_dom_sf"/>
</dbReference>
<dbReference type="SUPFAM" id="SSF63446">
    <property type="entry name" value="Type I dockerin domain"/>
    <property type="match status" value="1"/>
</dbReference>
<dbReference type="Pfam" id="PF22148">
    <property type="entry name" value="Fervidolysin_NPro-like"/>
    <property type="match status" value="1"/>
</dbReference>
<evidence type="ECO:0008006" key="10">
    <source>
        <dbReference type="Google" id="ProtNLM"/>
    </source>
</evidence>
<dbReference type="PANTHER" id="PTHR43806">
    <property type="entry name" value="PEPTIDASE S8"/>
    <property type="match status" value="1"/>
</dbReference>
<evidence type="ECO:0000256" key="2">
    <source>
        <dbReference type="ARBA" id="ARBA00022670"/>
    </source>
</evidence>
<evidence type="ECO:0000259" key="7">
    <source>
        <dbReference type="Pfam" id="PF22148"/>
    </source>
</evidence>
<dbReference type="PANTHER" id="PTHR43806:SF11">
    <property type="entry name" value="CEREVISIN-RELATED"/>
    <property type="match status" value="1"/>
</dbReference>
<dbReference type="Gene3D" id="1.10.1330.10">
    <property type="entry name" value="Dockerin domain"/>
    <property type="match status" value="1"/>
</dbReference>
<gene>
    <name evidence="8" type="ORF">C3F09_06505</name>
</gene>
<dbReference type="InterPro" id="IPR054399">
    <property type="entry name" value="Fervidolysin-like_N_prodom"/>
</dbReference>
<evidence type="ECO:0000256" key="5">
    <source>
        <dbReference type="PROSITE-ProRule" id="PRU01240"/>
    </source>
</evidence>
<feature type="domain" description="Fervidolysin-like N-terminal prodomain" evidence="7">
    <location>
        <begin position="23"/>
        <end position="97"/>
    </location>
</feature>
<dbReference type="SUPFAM" id="SSF52743">
    <property type="entry name" value="Subtilisin-like"/>
    <property type="match status" value="1"/>
</dbReference>
<proteinExistence type="inferred from homology"/>
<evidence type="ECO:0000256" key="4">
    <source>
        <dbReference type="ARBA" id="ARBA00022825"/>
    </source>
</evidence>
<keyword evidence="2 5" id="KW-0645">Protease</keyword>
<dbReference type="InterPro" id="IPR015500">
    <property type="entry name" value="Peptidase_S8_subtilisin-rel"/>
</dbReference>
<feature type="active site" description="Charge relay system" evidence="5">
    <location>
        <position position="191"/>
    </location>
</feature>
<organism evidence="8 9">
    <name type="scientific">candidate division GN15 bacterium</name>
    <dbReference type="NCBI Taxonomy" id="2072418"/>
    <lineage>
        <taxon>Bacteria</taxon>
        <taxon>candidate division GN15</taxon>
    </lineage>
</organism>
<feature type="active site" description="Charge relay system" evidence="5">
    <location>
        <position position="338"/>
    </location>
</feature>
<dbReference type="PRINTS" id="PR00723">
    <property type="entry name" value="SUBTILISIN"/>
</dbReference>
<reference evidence="8 9" key="1">
    <citation type="journal article" date="2018" name="ISME J.">
        <title>A methanotrophic archaeon couples anaerobic oxidation of methane to Fe(III) reduction.</title>
        <authorList>
            <person name="Cai C."/>
            <person name="Leu A.O."/>
            <person name="Xie G.J."/>
            <person name="Guo J."/>
            <person name="Feng Y."/>
            <person name="Zhao J.X."/>
            <person name="Tyson G.W."/>
            <person name="Yuan Z."/>
            <person name="Hu S."/>
        </authorList>
    </citation>
    <scope>NUCLEOTIDE SEQUENCE [LARGE SCALE GENOMIC DNA]</scope>
    <source>
        <strain evidence="8">FeB_12</strain>
    </source>
</reference>
<evidence type="ECO:0000256" key="3">
    <source>
        <dbReference type="ARBA" id="ARBA00022801"/>
    </source>
</evidence>
<comment type="caution">
    <text evidence="8">The sequence shown here is derived from an EMBL/GenBank/DDBJ whole genome shotgun (WGS) entry which is preliminary data.</text>
</comment>
<evidence type="ECO:0000256" key="1">
    <source>
        <dbReference type="ARBA" id="ARBA00011073"/>
    </source>
</evidence>
<dbReference type="AlphaFoldDB" id="A0A855X0Z5"/>
<dbReference type="GO" id="GO:0000272">
    <property type="term" value="P:polysaccharide catabolic process"/>
    <property type="evidence" value="ECO:0007669"/>
    <property type="project" value="InterPro"/>
</dbReference>
<evidence type="ECO:0000313" key="8">
    <source>
        <dbReference type="EMBL" id="PWB72549.1"/>
    </source>
</evidence>
<accession>A0A855X0Z5</accession>
<sequence length="469" mass="49251">MRQSKIPFFIVGLILTLIITGYAQGSSGHGRYTPDELIIKLLPGYSIDSINVKYGTFTKGHQIATDVYLLRVPAGKDVEALAAEISTEPGVEYCTPNFYMSAPEGLQRSSPFLDQQVKGDIESQPAATTLLLSAAQEYTDGTDVTVAVIDGGVDVGHPWLVAQPGPIISCWDYIDNDSLAYDEPGGSCTGHGTFVAGIIRLTAPNAQIRVYRVLDTAGVGDGFTISSAVLQAVADSCDVINLSLGMSGVHDGLDDALKLARQLGVLVVASAGNDSTDLASIFPFPASREYCIAVAATDSTDLKADFSNYGLKVDLCAPGTWIYAPYPDSMYAWWDGTSFSAPFVSGLAALAKSLGDTLSMLTIDTLMRVAATNIDLLNPTYTGLLGSGLINPVALMNLISPVIRGDWTANGVIDLSDLSSMIAFLTAGGNGPAPVGRGDLNCDAIVDLSDLSRLVAHLSGVEAPICPNP</sequence>
<dbReference type="GO" id="GO:0004252">
    <property type="term" value="F:serine-type endopeptidase activity"/>
    <property type="evidence" value="ECO:0007669"/>
    <property type="project" value="UniProtKB-UniRule"/>
</dbReference>
<dbReference type="InterPro" id="IPR000209">
    <property type="entry name" value="Peptidase_S8/S53_dom"/>
</dbReference>
<keyword evidence="3 5" id="KW-0378">Hydrolase</keyword>
<evidence type="ECO:0000259" key="6">
    <source>
        <dbReference type="Pfam" id="PF00082"/>
    </source>
</evidence>
<name>A0A855X0Z5_9BACT</name>
<dbReference type="Pfam" id="PF00082">
    <property type="entry name" value="Peptidase_S8"/>
    <property type="match status" value="1"/>
</dbReference>